<evidence type="ECO:0000256" key="4">
    <source>
        <dbReference type="ARBA" id="ARBA00022827"/>
    </source>
</evidence>
<evidence type="ECO:0000313" key="9">
    <source>
        <dbReference type="Proteomes" id="UP000007431"/>
    </source>
</evidence>
<sequence>MRGSSIDVLIIGAGPSGLMAATALKRAGIDVRIVDKRPQGILAGQADGIQPRTSEILQTYGLADELFRQGCQLRVTAFFNPSTESDGIELSGRMPTVTAPDARYPYILTLHQAAIEKIFQDAMRSMGVEVERSVVPTSLDIVEESMKESEAYAVKVCLASADSADVIPNEVVSARFVIGTDGARSWTRKALGIILEGEQTDLYWGVIDFVADTDFPDIRNQCMIHTHYGSILVIPREGDLVRLYVQMNKEVLDLDEAGDFNRSKMSPEQLLEAARLRFRPYYLNLKDPEAGYHWWTIYRIGQRVANKYGVHERVFLAGDATHTHSPKAGQGMNAGICDAHNLAWKIAQVLHGHADLSLLKTYELERRTFAQSLIAFDKEYATLFSTAGITHEEFLRAHSSFSPFISGMDFTYPTSAITRQTHQDYAKGLIIGRPVPPHAFLRVADARPVNIQDMLPANGKFKILVFAGEYSRADFLADLQQFAEGLVNLLAKYGGASDSRLMDMATVLAGKQDPACLLQIPSTLRPHWAQVVVDDDVDVHGHSAGGGYKKFGIESSRGAAVVVRPDSFVGAVAPLQGINALTEYFDCFWKPS</sequence>
<dbReference type="Gene3D" id="3.30.9.10">
    <property type="entry name" value="D-Amino Acid Oxidase, subunit A, domain 2"/>
    <property type="match status" value="1"/>
</dbReference>
<accession>D8Q1V7</accession>
<dbReference type="PRINTS" id="PR00420">
    <property type="entry name" value="RNGMNOXGNASE"/>
</dbReference>
<dbReference type="Proteomes" id="UP000007431">
    <property type="component" value="Unassembled WGS sequence"/>
</dbReference>
<dbReference type="SUPFAM" id="SSF52833">
    <property type="entry name" value="Thioredoxin-like"/>
    <property type="match status" value="1"/>
</dbReference>
<keyword evidence="3" id="KW-0285">Flavoprotein</keyword>
<keyword evidence="5" id="KW-0560">Oxidoreductase</keyword>
<keyword evidence="9" id="KW-1185">Reference proteome</keyword>
<dbReference type="SUPFAM" id="SSF51905">
    <property type="entry name" value="FAD/NAD(P)-binding domain"/>
    <property type="match status" value="1"/>
</dbReference>
<dbReference type="GO" id="GO:0071949">
    <property type="term" value="F:FAD binding"/>
    <property type="evidence" value="ECO:0007669"/>
    <property type="project" value="InterPro"/>
</dbReference>
<dbReference type="RefSeq" id="XP_003033472.1">
    <property type="nucleotide sequence ID" value="XM_003033426.1"/>
</dbReference>
<comment type="similarity">
    <text evidence="2">Belongs to the PheA/TfdB FAD monooxygenase family.</text>
</comment>
<name>D8Q1V7_SCHCM</name>
<keyword evidence="4" id="KW-0274">FAD</keyword>
<dbReference type="InterPro" id="IPR036188">
    <property type="entry name" value="FAD/NAD-bd_sf"/>
</dbReference>
<dbReference type="Gene3D" id="3.50.50.60">
    <property type="entry name" value="FAD/NAD(P)-binding domain"/>
    <property type="match status" value="1"/>
</dbReference>
<dbReference type="PANTHER" id="PTHR43004:SF19">
    <property type="entry name" value="BINDING MONOOXYGENASE, PUTATIVE (JCVI)-RELATED"/>
    <property type="match status" value="1"/>
</dbReference>
<dbReference type="HOGENOM" id="CLU_009665_9_2_1"/>
<evidence type="ECO:0008006" key="10">
    <source>
        <dbReference type="Google" id="ProtNLM"/>
    </source>
</evidence>
<dbReference type="OrthoDB" id="1716816at2759"/>
<dbReference type="InterPro" id="IPR050641">
    <property type="entry name" value="RIFMO-like"/>
</dbReference>
<dbReference type="Gene3D" id="3.40.30.20">
    <property type="match status" value="1"/>
</dbReference>
<evidence type="ECO:0000256" key="2">
    <source>
        <dbReference type="ARBA" id="ARBA00007801"/>
    </source>
</evidence>
<dbReference type="SUPFAM" id="SSF54373">
    <property type="entry name" value="FAD-linked reductases, C-terminal domain"/>
    <property type="match status" value="1"/>
</dbReference>
<feature type="domain" description="Phenol hydroxylase-like C-terminal dimerisation" evidence="7">
    <location>
        <begin position="411"/>
        <end position="590"/>
    </location>
</feature>
<dbReference type="GeneID" id="9596014"/>
<proteinExistence type="inferred from homology"/>
<evidence type="ECO:0000259" key="7">
    <source>
        <dbReference type="Pfam" id="PF07976"/>
    </source>
</evidence>
<dbReference type="Pfam" id="PF01494">
    <property type="entry name" value="FAD_binding_3"/>
    <property type="match status" value="1"/>
</dbReference>
<evidence type="ECO:0000256" key="1">
    <source>
        <dbReference type="ARBA" id="ARBA00001974"/>
    </source>
</evidence>
<dbReference type="AlphaFoldDB" id="D8Q1V7"/>
<dbReference type="GO" id="GO:0016709">
    <property type="term" value="F:oxidoreductase activity, acting on paired donors, with incorporation or reduction of molecular oxygen, NAD(P)H as one donor, and incorporation of one atom of oxygen"/>
    <property type="evidence" value="ECO:0007669"/>
    <property type="project" value="UniProtKB-ARBA"/>
</dbReference>
<reference evidence="8 9" key="1">
    <citation type="journal article" date="2010" name="Nat. Biotechnol.">
        <title>Genome sequence of the model mushroom Schizophyllum commune.</title>
        <authorList>
            <person name="Ohm R.A."/>
            <person name="de Jong J.F."/>
            <person name="Lugones L.G."/>
            <person name="Aerts A."/>
            <person name="Kothe E."/>
            <person name="Stajich J.E."/>
            <person name="de Vries R.P."/>
            <person name="Record E."/>
            <person name="Levasseur A."/>
            <person name="Baker S.E."/>
            <person name="Bartholomew K.A."/>
            <person name="Coutinho P.M."/>
            <person name="Erdmann S."/>
            <person name="Fowler T.J."/>
            <person name="Gathman A.C."/>
            <person name="Lombard V."/>
            <person name="Henrissat B."/>
            <person name="Knabe N."/>
            <person name="Kuees U."/>
            <person name="Lilly W.W."/>
            <person name="Lindquist E."/>
            <person name="Lucas S."/>
            <person name="Magnuson J.K."/>
            <person name="Piumi F."/>
            <person name="Raudaskoski M."/>
            <person name="Salamov A."/>
            <person name="Schmutz J."/>
            <person name="Schwarze F.W.M.R."/>
            <person name="vanKuyk P.A."/>
            <person name="Horton J.S."/>
            <person name="Grigoriev I.V."/>
            <person name="Woesten H.A.B."/>
        </authorList>
    </citation>
    <scope>NUCLEOTIDE SEQUENCE [LARGE SCALE GENOMIC DNA]</scope>
    <source>
        <strain evidence="9">H4-8 / FGSC 9210</strain>
    </source>
</reference>
<dbReference type="InterPro" id="IPR038220">
    <property type="entry name" value="PHOX_C_sf"/>
</dbReference>
<dbReference type="OMA" id="NARWPFE"/>
<dbReference type="Pfam" id="PF07976">
    <property type="entry name" value="Phe_hydrox_dim"/>
    <property type="match status" value="1"/>
</dbReference>
<dbReference type="KEGG" id="scm:SCHCO_02619840"/>
<feature type="domain" description="FAD-binding" evidence="6">
    <location>
        <begin position="6"/>
        <end position="376"/>
    </location>
</feature>
<dbReference type="EMBL" id="GL377305">
    <property type="protein sequence ID" value="EFI98569.1"/>
    <property type="molecule type" value="Genomic_DNA"/>
</dbReference>
<dbReference type="PANTHER" id="PTHR43004">
    <property type="entry name" value="TRK SYSTEM POTASSIUM UPTAKE PROTEIN"/>
    <property type="match status" value="1"/>
</dbReference>
<dbReference type="VEuPathDB" id="FungiDB:SCHCODRAFT_02619840"/>
<dbReference type="InterPro" id="IPR036249">
    <property type="entry name" value="Thioredoxin-like_sf"/>
</dbReference>
<comment type="cofactor">
    <cofactor evidence="1">
        <name>FAD</name>
        <dbReference type="ChEBI" id="CHEBI:57692"/>
    </cofactor>
</comment>
<evidence type="ECO:0000256" key="3">
    <source>
        <dbReference type="ARBA" id="ARBA00022630"/>
    </source>
</evidence>
<evidence type="ECO:0000256" key="5">
    <source>
        <dbReference type="ARBA" id="ARBA00023002"/>
    </source>
</evidence>
<dbReference type="InterPro" id="IPR012941">
    <property type="entry name" value="Phe_hydrox_C_dim_dom"/>
</dbReference>
<dbReference type="InterPro" id="IPR002938">
    <property type="entry name" value="FAD-bd"/>
</dbReference>
<dbReference type="InParanoid" id="D8Q1V7"/>
<evidence type="ECO:0000259" key="6">
    <source>
        <dbReference type="Pfam" id="PF01494"/>
    </source>
</evidence>
<organism evidence="9">
    <name type="scientific">Schizophyllum commune (strain H4-8 / FGSC 9210)</name>
    <name type="common">Split gill fungus</name>
    <dbReference type="NCBI Taxonomy" id="578458"/>
    <lineage>
        <taxon>Eukaryota</taxon>
        <taxon>Fungi</taxon>
        <taxon>Dikarya</taxon>
        <taxon>Basidiomycota</taxon>
        <taxon>Agaricomycotina</taxon>
        <taxon>Agaricomycetes</taxon>
        <taxon>Agaricomycetidae</taxon>
        <taxon>Agaricales</taxon>
        <taxon>Schizophyllaceae</taxon>
        <taxon>Schizophyllum</taxon>
    </lineage>
</organism>
<evidence type="ECO:0000313" key="8">
    <source>
        <dbReference type="EMBL" id="EFI98569.1"/>
    </source>
</evidence>
<protein>
    <recommendedName>
        <fullName evidence="10">FAD-binding domain-containing protein</fullName>
    </recommendedName>
</protein>
<gene>
    <name evidence="8" type="ORF">SCHCODRAFT_67592</name>
</gene>
<dbReference type="eggNOG" id="KOG3855">
    <property type="taxonomic scope" value="Eukaryota"/>
</dbReference>